<proteinExistence type="predicted"/>
<keyword evidence="2" id="KW-0808">Transferase</keyword>
<dbReference type="InterPro" id="IPR014816">
    <property type="entry name" value="tRNA_MeTrfase_Gcd14"/>
</dbReference>
<keyword evidence="1" id="KW-0489">Methyltransferase</keyword>
<sequence>MNRTYQIGDQVLLIDTKRRQYLLTLKEGGEFHTHSGVVFHEKLIDAPEGTSVLSSSNSLYMSFRPSMSEYIKKMPRGAQVIYPKDIGAIMMIADVYPGAKVFETGVGSGALSMALLRSGANVFGYEIREDFANRAQENVRVMLGEDALEKYSVKLRDSYEKVEEKDFDRAIIDLPEPWLVVPHLKEALLSGGIVVAYTPSIKQAIKFREAIAKNGFSFAETIEVLHRGWHIDGEAVRPDHRMVAHTGFISSGRLLNK</sequence>
<dbReference type="EMBL" id="UINC01030864">
    <property type="protein sequence ID" value="SVB15946.1"/>
    <property type="molecule type" value="Genomic_DNA"/>
</dbReference>
<dbReference type="Gene3D" id="3.10.330.20">
    <property type="match status" value="1"/>
</dbReference>
<protein>
    <recommendedName>
        <fullName evidence="5">tRNA (adenine(58)-N(1))-methyltransferase catalytic subunit TRM61 C-terminal domain-containing protein</fullName>
    </recommendedName>
</protein>
<dbReference type="Pfam" id="PF14801">
    <property type="entry name" value="TrmI-like_N"/>
    <property type="match status" value="1"/>
</dbReference>
<dbReference type="Gene3D" id="3.40.50.150">
    <property type="entry name" value="Vaccinia Virus protein VP39"/>
    <property type="match status" value="1"/>
</dbReference>
<evidence type="ECO:0000256" key="4">
    <source>
        <dbReference type="ARBA" id="ARBA00022694"/>
    </source>
</evidence>
<dbReference type="AlphaFoldDB" id="A0A382BQ32"/>
<keyword evidence="3" id="KW-0949">S-adenosyl-L-methionine</keyword>
<name>A0A382BQ32_9ZZZZ</name>
<reference evidence="6" key="1">
    <citation type="submission" date="2018-05" db="EMBL/GenBank/DDBJ databases">
        <authorList>
            <person name="Lanie J.A."/>
            <person name="Ng W.-L."/>
            <person name="Kazmierczak K.M."/>
            <person name="Andrzejewski T.M."/>
            <person name="Davidsen T.M."/>
            <person name="Wayne K.J."/>
            <person name="Tettelin H."/>
            <person name="Glass J.I."/>
            <person name="Rusch D."/>
            <person name="Podicherti R."/>
            <person name="Tsui H.-C.T."/>
            <person name="Winkler M.E."/>
        </authorList>
    </citation>
    <scope>NUCLEOTIDE SEQUENCE</scope>
</reference>
<keyword evidence="4" id="KW-0819">tRNA processing</keyword>
<dbReference type="PIRSF" id="PIRSF017269">
    <property type="entry name" value="GCD14"/>
    <property type="match status" value="1"/>
</dbReference>
<dbReference type="GO" id="GO:0030488">
    <property type="term" value="P:tRNA methylation"/>
    <property type="evidence" value="ECO:0007669"/>
    <property type="project" value="InterPro"/>
</dbReference>
<dbReference type="PANTHER" id="PTHR12133">
    <property type="entry name" value="TRNA (ADENINE(58)-N(1))-METHYLTRANSFERASE"/>
    <property type="match status" value="1"/>
</dbReference>
<accession>A0A382BQ32</accession>
<evidence type="ECO:0000259" key="5">
    <source>
        <dbReference type="Pfam" id="PF08704"/>
    </source>
</evidence>
<evidence type="ECO:0000313" key="6">
    <source>
        <dbReference type="EMBL" id="SVB15946.1"/>
    </source>
</evidence>
<dbReference type="SUPFAM" id="SSF53335">
    <property type="entry name" value="S-adenosyl-L-methionine-dependent methyltransferases"/>
    <property type="match status" value="1"/>
</dbReference>
<dbReference type="InterPro" id="IPR049470">
    <property type="entry name" value="TRM61_C"/>
</dbReference>
<evidence type="ECO:0000256" key="3">
    <source>
        <dbReference type="ARBA" id="ARBA00022691"/>
    </source>
</evidence>
<organism evidence="6">
    <name type="scientific">marine metagenome</name>
    <dbReference type="NCBI Taxonomy" id="408172"/>
    <lineage>
        <taxon>unclassified sequences</taxon>
        <taxon>metagenomes</taxon>
        <taxon>ecological metagenomes</taxon>
    </lineage>
</organism>
<gene>
    <name evidence="6" type="ORF">METZ01_LOCUS168800</name>
</gene>
<dbReference type="GO" id="GO:0160107">
    <property type="term" value="F:tRNA (adenine(58)-N1)-methyltransferase activity"/>
    <property type="evidence" value="ECO:0007669"/>
    <property type="project" value="InterPro"/>
</dbReference>
<feature type="domain" description="tRNA (adenine(58)-N(1))-methyltransferase catalytic subunit TRM61 C-terminal" evidence="5">
    <location>
        <begin position="74"/>
        <end position="231"/>
    </location>
</feature>
<dbReference type="CDD" id="cd02440">
    <property type="entry name" value="AdoMet_MTases"/>
    <property type="match status" value="1"/>
</dbReference>
<evidence type="ECO:0000256" key="2">
    <source>
        <dbReference type="ARBA" id="ARBA00022679"/>
    </source>
</evidence>
<dbReference type="GO" id="GO:0031515">
    <property type="term" value="C:tRNA (m1A) methyltransferase complex"/>
    <property type="evidence" value="ECO:0007669"/>
    <property type="project" value="InterPro"/>
</dbReference>
<dbReference type="PANTHER" id="PTHR12133:SF1">
    <property type="entry name" value="TRNA (ADENINE(58)-N(1))-METHYLTRANSFERASE, MITOCHONDRIAL"/>
    <property type="match status" value="1"/>
</dbReference>
<evidence type="ECO:0000256" key="1">
    <source>
        <dbReference type="ARBA" id="ARBA00022603"/>
    </source>
</evidence>
<dbReference type="PROSITE" id="PS51620">
    <property type="entry name" value="SAM_TRM61"/>
    <property type="match status" value="1"/>
</dbReference>
<dbReference type="InterPro" id="IPR029063">
    <property type="entry name" value="SAM-dependent_MTases_sf"/>
</dbReference>
<dbReference type="Pfam" id="PF08704">
    <property type="entry name" value="GCD14"/>
    <property type="match status" value="1"/>
</dbReference>